<protein>
    <submittedName>
        <fullName evidence="1">Uncharacterized protein</fullName>
    </submittedName>
</protein>
<dbReference type="Proteomes" id="UP001501682">
    <property type="component" value="Unassembled WGS sequence"/>
</dbReference>
<name>A0ABP8D0W5_9FLAO</name>
<evidence type="ECO:0000313" key="1">
    <source>
        <dbReference type="EMBL" id="GAA4245445.1"/>
    </source>
</evidence>
<reference evidence="2" key="1">
    <citation type="journal article" date="2019" name="Int. J. Syst. Evol. Microbiol.">
        <title>The Global Catalogue of Microorganisms (GCM) 10K type strain sequencing project: providing services to taxonomists for standard genome sequencing and annotation.</title>
        <authorList>
            <consortium name="The Broad Institute Genomics Platform"/>
            <consortium name="The Broad Institute Genome Sequencing Center for Infectious Disease"/>
            <person name="Wu L."/>
            <person name="Ma J."/>
        </authorList>
    </citation>
    <scope>NUCLEOTIDE SEQUENCE [LARGE SCALE GENOMIC DNA]</scope>
    <source>
        <strain evidence="2">JCM 17633</strain>
    </source>
</reference>
<comment type="caution">
    <text evidence="1">The sequence shown here is derived from an EMBL/GenBank/DDBJ whole genome shotgun (WGS) entry which is preliminary data.</text>
</comment>
<accession>A0ABP8D0W5</accession>
<keyword evidence="2" id="KW-1185">Reference proteome</keyword>
<evidence type="ECO:0000313" key="2">
    <source>
        <dbReference type="Proteomes" id="UP001501682"/>
    </source>
</evidence>
<dbReference type="EMBL" id="BAABCB010000028">
    <property type="protein sequence ID" value="GAA4245445.1"/>
    <property type="molecule type" value="Genomic_DNA"/>
</dbReference>
<organism evidence="1 2">
    <name type="scientific">Winogradskyella damuponensis</name>
    <dbReference type="NCBI Taxonomy" id="943939"/>
    <lineage>
        <taxon>Bacteria</taxon>
        <taxon>Pseudomonadati</taxon>
        <taxon>Bacteroidota</taxon>
        <taxon>Flavobacteriia</taxon>
        <taxon>Flavobacteriales</taxon>
        <taxon>Flavobacteriaceae</taxon>
        <taxon>Winogradskyella</taxon>
    </lineage>
</organism>
<proteinExistence type="predicted"/>
<gene>
    <name evidence="1" type="ORF">GCM10022292_27770</name>
</gene>
<sequence length="59" mass="7101">MLKNEYNFNKYDLSQMKIQNRFCLNNQYSWYTKISKSLIKTLLAGYLNLSIRALIKLLH</sequence>